<dbReference type="Pfam" id="PF05175">
    <property type="entry name" value="MTS"/>
    <property type="match status" value="1"/>
</dbReference>
<keyword evidence="2 4" id="KW-0808">Transferase</keyword>
<dbReference type="EMBL" id="QMQV01000030">
    <property type="protein sequence ID" value="RLE49559.1"/>
    <property type="molecule type" value="Genomic_DNA"/>
</dbReference>
<dbReference type="PANTHER" id="PTHR47816:SF4">
    <property type="entry name" value="RIBOSOMAL RNA SMALL SUBUNIT METHYLTRANSFERASE C"/>
    <property type="match status" value="1"/>
</dbReference>
<dbReference type="GO" id="GO:0008757">
    <property type="term" value="F:S-adenosylmethionine-dependent methyltransferase activity"/>
    <property type="evidence" value="ECO:0007669"/>
    <property type="project" value="InterPro"/>
</dbReference>
<evidence type="ECO:0000259" key="3">
    <source>
        <dbReference type="Pfam" id="PF05175"/>
    </source>
</evidence>
<dbReference type="CDD" id="cd02440">
    <property type="entry name" value="AdoMet_MTases"/>
    <property type="match status" value="1"/>
</dbReference>
<evidence type="ECO:0000313" key="4">
    <source>
        <dbReference type="EMBL" id="RLE49559.1"/>
    </source>
</evidence>
<protein>
    <submittedName>
        <fullName evidence="4">Class I SAM-dependent methyltransferase</fullName>
    </submittedName>
</protein>
<dbReference type="Proteomes" id="UP000272051">
    <property type="component" value="Unassembled WGS sequence"/>
</dbReference>
<accession>A0A497EQU5</accession>
<evidence type="ECO:0000313" key="7">
    <source>
        <dbReference type="Proteomes" id="UP000278475"/>
    </source>
</evidence>
<comment type="caution">
    <text evidence="4">The sequence shown here is derived from an EMBL/GenBank/DDBJ whole genome shotgun (WGS) entry which is preliminary data.</text>
</comment>
<evidence type="ECO:0000313" key="6">
    <source>
        <dbReference type="Proteomes" id="UP000272051"/>
    </source>
</evidence>
<dbReference type="SUPFAM" id="SSF53335">
    <property type="entry name" value="S-adenosyl-L-methionine-dependent methyltransferases"/>
    <property type="match status" value="1"/>
</dbReference>
<proteinExistence type="predicted"/>
<sequence>MIYHYFSSKPKPSTTTSLIWLEAYGVQFKFKTANGVFSKGRVDLGSQILIKYLKVPEKGRVLDLGCGYGPIGIVLAKINPSLEVHMVDINPLAVLLARENAELNNVRNVYFHVGDCLDPVKSLFFKAIYSNPPLSAGYKVVFRMLSQSYEHLEPDGWLQIVIRKGVEAISRKLMEIFGNVETVAKESGYRVLISRKV</sequence>
<evidence type="ECO:0000256" key="2">
    <source>
        <dbReference type="ARBA" id="ARBA00022679"/>
    </source>
</evidence>
<dbReference type="AlphaFoldDB" id="A0A497EQU5"/>
<dbReference type="Gene3D" id="3.40.50.150">
    <property type="entry name" value="Vaccinia Virus protein VP39"/>
    <property type="match status" value="1"/>
</dbReference>
<dbReference type="Proteomes" id="UP000278475">
    <property type="component" value="Unassembled WGS sequence"/>
</dbReference>
<organism evidence="4 7">
    <name type="scientific">Thermoproteota archaeon</name>
    <dbReference type="NCBI Taxonomy" id="2056631"/>
    <lineage>
        <taxon>Archaea</taxon>
        <taxon>Thermoproteota</taxon>
    </lineage>
</organism>
<dbReference type="GO" id="GO:0032259">
    <property type="term" value="P:methylation"/>
    <property type="evidence" value="ECO:0007669"/>
    <property type="project" value="UniProtKB-KW"/>
</dbReference>
<dbReference type="PANTHER" id="PTHR47816">
    <property type="entry name" value="RIBOSOMAL RNA SMALL SUBUNIT METHYLTRANSFERASE C"/>
    <property type="match status" value="1"/>
</dbReference>
<evidence type="ECO:0000313" key="5">
    <source>
        <dbReference type="EMBL" id="RLE52469.1"/>
    </source>
</evidence>
<gene>
    <name evidence="4" type="ORF">DRJ31_04410</name>
    <name evidence="5" type="ORF">DRJ33_03755</name>
</gene>
<dbReference type="InterPro" id="IPR029063">
    <property type="entry name" value="SAM-dependent_MTases_sf"/>
</dbReference>
<dbReference type="InterPro" id="IPR007848">
    <property type="entry name" value="Small_mtfrase_dom"/>
</dbReference>
<name>A0A497EQU5_9CREN</name>
<dbReference type="EMBL" id="QMQX01000052">
    <property type="protein sequence ID" value="RLE52469.1"/>
    <property type="molecule type" value="Genomic_DNA"/>
</dbReference>
<dbReference type="InterPro" id="IPR046977">
    <property type="entry name" value="RsmC/RlmG"/>
</dbReference>
<evidence type="ECO:0000256" key="1">
    <source>
        <dbReference type="ARBA" id="ARBA00022603"/>
    </source>
</evidence>
<reference evidence="6 7" key="1">
    <citation type="submission" date="2018-06" db="EMBL/GenBank/DDBJ databases">
        <title>Extensive metabolic versatility and redundancy in microbially diverse, dynamic hydrothermal sediments.</title>
        <authorList>
            <person name="Dombrowski N."/>
            <person name="Teske A."/>
            <person name="Baker B.J."/>
        </authorList>
    </citation>
    <scope>NUCLEOTIDE SEQUENCE [LARGE SCALE GENOMIC DNA]</scope>
    <source>
        <strain evidence="5">B34_G17</strain>
        <strain evidence="4">B66_G16</strain>
    </source>
</reference>
<feature type="domain" description="Methyltransferase small" evidence="3">
    <location>
        <begin position="28"/>
        <end position="192"/>
    </location>
</feature>
<keyword evidence="1 4" id="KW-0489">Methyltransferase</keyword>